<dbReference type="Pfam" id="PF10184">
    <property type="entry name" value="DUF2358"/>
    <property type="match status" value="1"/>
</dbReference>
<keyword evidence="1" id="KW-1133">Transmembrane helix</keyword>
<reference evidence="2" key="1">
    <citation type="submission" date="2015-02" db="EMBL/GenBank/DDBJ databases">
        <title>A transcriptome of Wollemia nobilis - a relic of Gondwana.</title>
        <authorList>
            <person name="Chia J.Y."/>
            <person name="Leong Y.S."/>
            <person name="Abdul Karim S."/>
            <person name="Wan Azmi N."/>
            <person name="Hercus R."/>
            <person name="Croft L."/>
        </authorList>
    </citation>
    <scope>NUCLEOTIDE SEQUENCE</scope>
    <source>
        <strain evidence="2">MaeBrown</strain>
        <tissue evidence="2">Leaf</tissue>
    </source>
</reference>
<dbReference type="InterPro" id="IPR032710">
    <property type="entry name" value="NTF2-like_dom_sf"/>
</dbReference>
<sequence length="304" mass="35281">MELSAPPFTLTHNHLLVRLTHNAKLSLGSLKTIQNYSRESIRRRGRIRIRGAACRTNTTEKDRGRNEACTHLLFDIDGGVPGNEWIVRRFSASSLQSKPPPKQKEDFYINTGYAVRALREQLPSMFYKEPTFDIYREDIVFRDPLNTFSGIDNYKLIFWALRFHGKIFFKALWIDILRIWHPAEKVIMIRWTIYGIPRVPWEAQGRFDGTSEYKLDSDGKIYEHKVDNIELSSRPKFSVPLVESLIGALGSPSTPRPTYFETIGIVFWMLLPYLIQFTWVRYYVAMKGTVDLKNATLGFNSVHV</sequence>
<organism evidence="2">
    <name type="scientific">Wollemia nobilis</name>
    <dbReference type="NCBI Taxonomy" id="56998"/>
    <lineage>
        <taxon>Eukaryota</taxon>
        <taxon>Viridiplantae</taxon>
        <taxon>Streptophyta</taxon>
        <taxon>Embryophyta</taxon>
        <taxon>Tracheophyta</taxon>
        <taxon>Spermatophyta</taxon>
        <taxon>Pinopsida</taxon>
        <taxon>Pinidae</taxon>
        <taxon>Conifers II</taxon>
        <taxon>Araucariales</taxon>
        <taxon>Araucariaceae</taxon>
        <taxon>Wollemia</taxon>
    </lineage>
</organism>
<dbReference type="PANTHER" id="PTHR31094:SF2">
    <property type="entry name" value="RIKEN CDNA 2310061I04 GENE"/>
    <property type="match status" value="1"/>
</dbReference>
<dbReference type="PANTHER" id="PTHR31094">
    <property type="entry name" value="RIKEN CDNA 2310061I04 GENE"/>
    <property type="match status" value="1"/>
</dbReference>
<evidence type="ECO:0000313" key="2">
    <source>
        <dbReference type="EMBL" id="JAG85325.1"/>
    </source>
</evidence>
<name>A0A0C9QL30_9CONI</name>
<dbReference type="SUPFAM" id="SSF54427">
    <property type="entry name" value="NTF2-like"/>
    <property type="match status" value="1"/>
</dbReference>
<dbReference type="AlphaFoldDB" id="A0A0C9QL30"/>
<keyword evidence="1" id="KW-0472">Membrane</keyword>
<dbReference type="InterPro" id="IPR018790">
    <property type="entry name" value="DUF2358"/>
</dbReference>
<evidence type="ECO:0000256" key="1">
    <source>
        <dbReference type="SAM" id="Phobius"/>
    </source>
</evidence>
<protein>
    <submittedName>
        <fullName evidence="2">TSA: Wollemia nobilis Ref_Wollemi_Transcript_28887_1569 transcribed RNA sequence</fullName>
    </submittedName>
</protein>
<dbReference type="EMBL" id="GCHU01028668">
    <property type="protein sequence ID" value="JAG85325.1"/>
    <property type="molecule type" value="Transcribed_RNA"/>
</dbReference>
<feature type="transmembrane region" description="Helical" evidence="1">
    <location>
        <begin position="265"/>
        <end position="284"/>
    </location>
</feature>
<proteinExistence type="predicted"/>
<keyword evidence="1" id="KW-0812">Transmembrane</keyword>
<accession>A0A0C9QL30</accession>